<proteinExistence type="predicted"/>
<dbReference type="InParanoid" id="A0A1X7SSJ8"/>
<accession>A0A1X7SSJ8</accession>
<evidence type="ECO:0008006" key="2">
    <source>
        <dbReference type="Google" id="ProtNLM"/>
    </source>
</evidence>
<dbReference type="EnsemblMetazoa" id="Aqu2.1.05048_001">
    <property type="protein sequence ID" value="Aqu2.1.05048_001"/>
    <property type="gene ID" value="Aqu2.1.05048"/>
</dbReference>
<organism evidence="1">
    <name type="scientific">Amphimedon queenslandica</name>
    <name type="common">Sponge</name>
    <dbReference type="NCBI Taxonomy" id="400682"/>
    <lineage>
        <taxon>Eukaryota</taxon>
        <taxon>Metazoa</taxon>
        <taxon>Porifera</taxon>
        <taxon>Demospongiae</taxon>
        <taxon>Heteroscleromorpha</taxon>
        <taxon>Haplosclerida</taxon>
        <taxon>Niphatidae</taxon>
        <taxon>Amphimedon</taxon>
    </lineage>
</organism>
<dbReference type="AlphaFoldDB" id="A0A1X7SSJ8"/>
<protein>
    <recommendedName>
        <fullName evidence="2">Death domain-containing protein</fullName>
    </recommendedName>
</protein>
<reference evidence="1" key="1">
    <citation type="submission" date="2017-05" db="UniProtKB">
        <authorList>
            <consortium name="EnsemblMetazoa"/>
        </authorList>
    </citation>
    <scope>IDENTIFICATION</scope>
</reference>
<sequence length="207" mass="22929">MIDLCQWRARIGSWNCSHHLPAPSSDYGTTSDNYCGTGRASASNTAQEKGPRFVLSIFCLLILLFISGDVELNPGPTLTDKPTRDELVELLSGSKFTAGTWEQFVCCLPNMTQEVIDNIKQREEVEDAEPIDSMSAVAQRCLDDNPEITWKIIVMSLLDAKECILTKQVLTKIECSCTGRKGAKVDATVTVETTLRKHFASLFYATE</sequence>
<name>A0A1X7SSJ8_AMPQE</name>
<evidence type="ECO:0000313" key="1">
    <source>
        <dbReference type="EnsemblMetazoa" id="Aqu2.1.05048_001"/>
    </source>
</evidence>